<dbReference type="EMBL" id="KM982401">
    <property type="protein sequence ID" value="AKI78782.1"/>
    <property type="molecule type" value="Genomic_DNA"/>
</dbReference>
<accession>A0A0G2Y4U5</accession>
<evidence type="ECO:0000313" key="2">
    <source>
        <dbReference type="Proteomes" id="UP000241474"/>
    </source>
</evidence>
<sequence length="145" mass="16823">MQLDIQTVKILFCCEKINDIESLVKFETEGFTHEFYGYLKPYYFVYGKLQKLKIKPTNKMNGEEAFIFLSAKLSETNWLLGLVKNFAKFCGTDEKDADIEMLPNSLGVEPLLINSLSDIRKKMNKKGHDKFIPSDKSFVYRCIDQ</sequence>
<reference evidence="1 2" key="1">
    <citation type="submission" date="2014-10" db="EMBL/GenBank/DDBJ databases">
        <title>Pan-genome analysis of Brazilian lineage A amoebal mimiviruses.</title>
        <authorList>
            <person name="Assis F.L."/>
            <person name="Abrahao J.S."/>
            <person name="Kroon E.G."/>
            <person name="Dornas F.P."/>
            <person name="Andrade K.R."/>
            <person name="Borato P.V.M."/>
            <person name="Pilotto M.R."/>
            <person name="Benamar S."/>
            <person name="LaScola B."/>
            <person name="Colson P."/>
        </authorList>
    </citation>
    <scope>NUCLEOTIDE SEQUENCE [LARGE SCALE GENOMIC DNA]</scope>
    <source>
        <strain evidence="1 2">Oyster</strain>
    </source>
</reference>
<organism evidence="1 2">
    <name type="scientific">Acanthamoeba polyphaga mimivirus</name>
    <name type="common">APMV</name>
    <dbReference type="NCBI Taxonomy" id="212035"/>
    <lineage>
        <taxon>Viruses</taxon>
        <taxon>Varidnaviria</taxon>
        <taxon>Bamfordvirae</taxon>
        <taxon>Nucleocytoviricota</taxon>
        <taxon>Megaviricetes</taxon>
        <taxon>Imitervirales</taxon>
        <taxon>Mimiviridae</taxon>
        <taxon>Megamimivirinae</taxon>
        <taxon>Mimivirus</taxon>
        <taxon>Mimivirus bradfordmassiliense</taxon>
    </lineage>
</organism>
<organismHost>
    <name type="scientific">Acanthamoeba polyphaga</name>
    <name type="common">Amoeba</name>
    <dbReference type="NCBI Taxonomy" id="5757"/>
</organismHost>
<proteinExistence type="predicted"/>
<evidence type="ECO:0000313" key="1">
    <source>
        <dbReference type="EMBL" id="AKI78782.1"/>
    </source>
</evidence>
<protein>
    <submittedName>
        <fullName evidence="1">Uncharacterized protein</fullName>
    </submittedName>
</protein>
<dbReference type="Proteomes" id="UP000241474">
    <property type="component" value="Segment"/>
</dbReference>
<name>A0A0G2Y4U5_MIMIV</name>